<dbReference type="EMBL" id="CAJVPT010022787">
    <property type="protein sequence ID" value="CAG8661928.1"/>
    <property type="molecule type" value="Genomic_DNA"/>
</dbReference>
<reference evidence="1" key="1">
    <citation type="submission" date="2021-06" db="EMBL/GenBank/DDBJ databases">
        <authorList>
            <person name="Kallberg Y."/>
            <person name="Tangrot J."/>
            <person name="Rosling A."/>
        </authorList>
    </citation>
    <scope>NUCLEOTIDE SEQUENCE</scope>
    <source>
        <strain evidence="1">CL356</strain>
    </source>
</reference>
<proteinExistence type="predicted"/>
<comment type="caution">
    <text evidence="1">The sequence shown here is derived from an EMBL/GenBank/DDBJ whole genome shotgun (WGS) entry which is preliminary data.</text>
</comment>
<name>A0ACA9NNI0_9GLOM</name>
<protein>
    <submittedName>
        <fullName evidence="1">4378_t:CDS:1</fullName>
    </submittedName>
</protein>
<evidence type="ECO:0000313" key="2">
    <source>
        <dbReference type="Proteomes" id="UP000789525"/>
    </source>
</evidence>
<dbReference type="Proteomes" id="UP000789525">
    <property type="component" value="Unassembled WGS sequence"/>
</dbReference>
<organism evidence="1 2">
    <name type="scientific">Acaulospora colombiana</name>
    <dbReference type="NCBI Taxonomy" id="27376"/>
    <lineage>
        <taxon>Eukaryota</taxon>
        <taxon>Fungi</taxon>
        <taxon>Fungi incertae sedis</taxon>
        <taxon>Mucoromycota</taxon>
        <taxon>Glomeromycotina</taxon>
        <taxon>Glomeromycetes</taxon>
        <taxon>Diversisporales</taxon>
        <taxon>Acaulosporaceae</taxon>
        <taxon>Acaulospora</taxon>
    </lineage>
</organism>
<sequence>MYKNWINLAVEVVAATPQTKLDSDFEKAKTGRGQVERARGKVNAPMNNSERSAFQQVDIPVWSSSQSLVVLRVTGQLTAGPNSDSKAGSEMMPLNWDEFRCICDLSEYSRKFFNKIRPFLQKVVEKFSHGHLNPSLSLLVCKPVLKHVKAFVLYFEHHTPWSLNLKMRVRRGI</sequence>
<accession>A0ACA9NNI0</accession>
<evidence type="ECO:0000313" key="1">
    <source>
        <dbReference type="EMBL" id="CAG8661928.1"/>
    </source>
</evidence>
<gene>
    <name evidence="1" type="ORF">ACOLOM_LOCUS8625</name>
</gene>
<keyword evidence="2" id="KW-1185">Reference proteome</keyword>